<keyword evidence="1" id="KW-0560">Oxidoreductase</keyword>
<evidence type="ECO:0000256" key="2">
    <source>
        <dbReference type="SAM" id="MobiDB-lite"/>
    </source>
</evidence>
<accession>A0ABN9W3L5</accession>
<dbReference type="EMBL" id="CAUYUJ010018104">
    <property type="protein sequence ID" value="CAK0880660.1"/>
    <property type="molecule type" value="Genomic_DNA"/>
</dbReference>
<keyword evidence="4" id="KW-1185">Reference proteome</keyword>
<gene>
    <name evidence="3" type="ORF">PCOR1329_LOCUS63743</name>
</gene>
<comment type="caution">
    <text evidence="3">The sequence shown here is derived from an EMBL/GenBank/DDBJ whole genome shotgun (WGS) entry which is preliminary data.</text>
</comment>
<organism evidence="3 4">
    <name type="scientific">Prorocentrum cordatum</name>
    <dbReference type="NCBI Taxonomy" id="2364126"/>
    <lineage>
        <taxon>Eukaryota</taxon>
        <taxon>Sar</taxon>
        <taxon>Alveolata</taxon>
        <taxon>Dinophyceae</taxon>
        <taxon>Prorocentrales</taxon>
        <taxon>Prorocentraceae</taxon>
        <taxon>Prorocentrum</taxon>
    </lineage>
</organism>
<dbReference type="Proteomes" id="UP001189429">
    <property type="component" value="Unassembled WGS sequence"/>
</dbReference>
<dbReference type="SUPFAM" id="SSF51197">
    <property type="entry name" value="Clavaminate synthase-like"/>
    <property type="match status" value="1"/>
</dbReference>
<evidence type="ECO:0000313" key="4">
    <source>
        <dbReference type="Proteomes" id="UP001189429"/>
    </source>
</evidence>
<proteinExistence type="predicted"/>
<reference evidence="3" key="1">
    <citation type="submission" date="2023-10" db="EMBL/GenBank/DDBJ databases">
        <authorList>
            <person name="Chen Y."/>
            <person name="Shah S."/>
            <person name="Dougan E. K."/>
            <person name="Thang M."/>
            <person name="Chan C."/>
        </authorList>
    </citation>
    <scope>NUCLEOTIDE SEQUENCE [LARGE SCALE GENOMIC DNA]</scope>
</reference>
<feature type="region of interest" description="Disordered" evidence="2">
    <location>
        <begin position="398"/>
        <end position="417"/>
    </location>
</feature>
<name>A0ABN9W3L5_9DINO</name>
<evidence type="ECO:0000256" key="1">
    <source>
        <dbReference type="ARBA" id="ARBA00023002"/>
    </source>
</evidence>
<dbReference type="Gene3D" id="3.60.130.10">
    <property type="entry name" value="Clavaminate synthase-like"/>
    <property type="match status" value="1"/>
</dbReference>
<dbReference type="InterPro" id="IPR042098">
    <property type="entry name" value="TauD-like_sf"/>
</dbReference>
<evidence type="ECO:0000313" key="3">
    <source>
        <dbReference type="EMBL" id="CAK0880660.1"/>
    </source>
</evidence>
<protein>
    <recommendedName>
        <fullName evidence="5">TauD/TfdA-like domain-containing protein</fullName>
    </recommendedName>
</protein>
<feature type="region of interest" description="Disordered" evidence="2">
    <location>
        <begin position="1"/>
        <end position="27"/>
    </location>
</feature>
<sequence length="417" mass="45353">MPPRQEAAARPRVEGGPAPAAPSGPRPVAVVGLAGSGAAARLAEASRAAEAELQLAPGQRPDLNDGEHFKVMWDVLTKTLGGLPLFGAEHLAALERSAAVVLRFGSDVFPQETALPTPLMRPCSFPGDPPLDMDFDYLSLAVACQVVLHRPDLVSGVHSFKQLYGGRLITEIIPEAGEHTEFTGETRRNDPVRQAEGEMRLHVDDADHLLRARLQLLVGVNNPAGIQTTFAVVPQDQVIQSWGGCDVGLLRQPLFRSFPPSIVKPDAVPLRPLLFGPEEWPMVQADQKALQKHAEAEFPSFETSSAAHAWSAFHSFLRSSSCLSGVVVGPGDVLLLDNYRMMHGREEIPPVPDVSARRWVKRLWLSAAPMEAVLDGCARFHGHPRVFDRLDVFEKQASKPHPDLPASGPHAERRPSQ</sequence>
<evidence type="ECO:0008006" key="5">
    <source>
        <dbReference type="Google" id="ProtNLM"/>
    </source>
</evidence>